<dbReference type="EMBL" id="BGZK01001913">
    <property type="protein sequence ID" value="GBP88193.1"/>
    <property type="molecule type" value="Genomic_DNA"/>
</dbReference>
<keyword evidence="3" id="KW-1185">Reference proteome</keyword>
<organism evidence="2 3">
    <name type="scientific">Eumeta variegata</name>
    <name type="common">Bagworm moth</name>
    <name type="synonym">Eumeta japonica</name>
    <dbReference type="NCBI Taxonomy" id="151549"/>
    <lineage>
        <taxon>Eukaryota</taxon>
        <taxon>Metazoa</taxon>
        <taxon>Ecdysozoa</taxon>
        <taxon>Arthropoda</taxon>
        <taxon>Hexapoda</taxon>
        <taxon>Insecta</taxon>
        <taxon>Pterygota</taxon>
        <taxon>Neoptera</taxon>
        <taxon>Endopterygota</taxon>
        <taxon>Lepidoptera</taxon>
        <taxon>Glossata</taxon>
        <taxon>Ditrysia</taxon>
        <taxon>Tineoidea</taxon>
        <taxon>Psychidae</taxon>
        <taxon>Oiketicinae</taxon>
        <taxon>Eumeta</taxon>
    </lineage>
</organism>
<gene>
    <name evidence="2" type="ORF">EVAR_98726_1</name>
</gene>
<comment type="caution">
    <text evidence="2">The sequence shown here is derived from an EMBL/GenBank/DDBJ whole genome shotgun (WGS) entry which is preliminary data.</text>
</comment>
<protein>
    <submittedName>
        <fullName evidence="2">Uncharacterized protein</fullName>
    </submittedName>
</protein>
<reference evidence="2 3" key="1">
    <citation type="journal article" date="2019" name="Commun. Biol.">
        <title>The bagworm genome reveals a unique fibroin gene that provides high tensile strength.</title>
        <authorList>
            <person name="Kono N."/>
            <person name="Nakamura H."/>
            <person name="Ohtoshi R."/>
            <person name="Tomita M."/>
            <person name="Numata K."/>
            <person name="Arakawa K."/>
        </authorList>
    </citation>
    <scope>NUCLEOTIDE SEQUENCE [LARGE SCALE GENOMIC DNA]</scope>
</reference>
<name>A0A4C1ZLV4_EUMVA</name>
<dbReference type="Proteomes" id="UP000299102">
    <property type="component" value="Unassembled WGS sequence"/>
</dbReference>
<sequence length="100" mass="11546">MHTRTYTHTHTQRDREKHRGRDTERQSGVRAARAVQSTGPRYSLRAPGTPTGARLRSERLIIYMLRNSPQTVHILPPPRDPAGFRCRALTLEARAKKFWS</sequence>
<dbReference type="AlphaFoldDB" id="A0A4C1ZLV4"/>
<feature type="region of interest" description="Disordered" evidence="1">
    <location>
        <begin position="1"/>
        <end position="53"/>
    </location>
</feature>
<feature type="compositionally biased region" description="Basic and acidic residues" evidence="1">
    <location>
        <begin position="11"/>
        <end position="27"/>
    </location>
</feature>
<evidence type="ECO:0000256" key="1">
    <source>
        <dbReference type="SAM" id="MobiDB-lite"/>
    </source>
</evidence>
<proteinExistence type="predicted"/>
<accession>A0A4C1ZLV4</accession>
<evidence type="ECO:0000313" key="3">
    <source>
        <dbReference type="Proteomes" id="UP000299102"/>
    </source>
</evidence>
<evidence type="ECO:0000313" key="2">
    <source>
        <dbReference type="EMBL" id="GBP88193.1"/>
    </source>
</evidence>